<name>J9CZ03_9ZZZZ</name>
<dbReference type="InterPro" id="IPR001375">
    <property type="entry name" value="Peptidase_S9_cat"/>
</dbReference>
<dbReference type="GO" id="GO:0004252">
    <property type="term" value="F:serine-type endopeptidase activity"/>
    <property type="evidence" value="ECO:0007669"/>
    <property type="project" value="TreeGrafter"/>
</dbReference>
<reference evidence="3" key="1">
    <citation type="journal article" date="2012" name="PLoS ONE">
        <title>Gene sets for utilization of primary and secondary nutrition supplies in the distal gut of endangered iberian lynx.</title>
        <authorList>
            <person name="Alcaide M."/>
            <person name="Messina E."/>
            <person name="Richter M."/>
            <person name="Bargiela R."/>
            <person name="Peplies J."/>
            <person name="Huws S.A."/>
            <person name="Newbold C.J."/>
            <person name="Golyshin P.N."/>
            <person name="Simon M.A."/>
            <person name="Lopez G."/>
            <person name="Yakimov M.M."/>
            <person name="Ferrer M."/>
        </authorList>
    </citation>
    <scope>NUCLEOTIDE SEQUENCE</scope>
</reference>
<dbReference type="Gene3D" id="3.40.50.1820">
    <property type="entry name" value="alpha/beta hydrolase"/>
    <property type="match status" value="1"/>
</dbReference>
<sequence length="241" mass="27028">MIVYYYGGTSPTNRALEMRYSMHMYAAQGYVVYTLNPSGTTGFGQEFAARHVNAWGIKTADEIIKGTKLFCKEHGFVDDKKIGCIGASYGGFMTQYLQTRTDIFAAAVSHAGISALSSYWGEGYWGFGYCSAANTGTYPWNAPEFFTKQSPLFNADKINTPILLIHGNADTNVPIGESIQMFAALKILGKRVEFVQVDGENHGITGYHKRIGWQNSIYAWFAKWLKDEPEWWEALYPTRTL</sequence>
<dbReference type="GO" id="GO:0006508">
    <property type="term" value="P:proteolysis"/>
    <property type="evidence" value="ECO:0007669"/>
    <property type="project" value="InterPro"/>
</dbReference>
<dbReference type="AlphaFoldDB" id="J9CZ03"/>
<proteinExistence type="predicted"/>
<gene>
    <name evidence="3" type="ORF">EVA_06387</name>
</gene>
<organism evidence="3">
    <name type="scientific">gut metagenome</name>
    <dbReference type="NCBI Taxonomy" id="749906"/>
    <lineage>
        <taxon>unclassified sequences</taxon>
        <taxon>metagenomes</taxon>
        <taxon>organismal metagenomes</taxon>
    </lineage>
</organism>
<dbReference type="PANTHER" id="PTHR42776">
    <property type="entry name" value="SERINE PEPTIDASE S9 FAMILY MEMBER"/>
    <property type="match status" value="1"/>
</dbReference>
<dbReference type="Pfam" id="PF00326">
    <property type="entry name" value="Peptidase_S9"/>
    <property type="match status" value="1"/>
</dbReference>
<accession>J9CZ03</accession>
<evidence type="ECO:0000259" key="2">
    <source>
        <dbReference type="Pfam" id="PF00326"/>
    </source>
</evidence>
<comment type="caution">
    <text evidence="3">The sequence shown here is derived from an EMBL/GenBank/DDBJ whole genome shotgun (WGS) entry which is preliminary data.</text>
</comment>
<evidence type="ECO:0000256" key="1">
    <source>
        <dbReference type="ARBA" id="ARBA00022801"/>
    </source>
</evidence>
<protein>
    <submittedName>
        <fullName evidence="3">Alanyl dipeptidyl peptidase</fullName>
    </submittedName>
</protein>
<dbReference type="PANTHER" id="PTHR42776:SF27">
    <property type="entry name" value="DIPEPTIDYL PEPTIDASE FAMILY MEMBER 6"/>
    <property type="match status" value="1"/>
</dbReference>
<evidence type="ECO:0000313" key="3">
    <source>
        <dbReference type="EMBL" id="EJX05506.1"/>
    </source>
</evidence>
<dbReference type="SUPFAM" id="SSF53474">
    <property type="entry name" value="alpha/beta-Hydrolases"/>
    <property type="match status" value="1"/>
</dbReference>
<feature type="domain" description="Peptidase S9 prolyl oligopeptidase catalytic" evidence="2">
    <location>
        <begin position="19"/>
        <end position="227"/>
    </location>
</feature>
<dbReference type="EMBL" id="AMCI01001447">
    <property type="protein sequence ID" value="EJX05506.1"/>
    <property type="molecule type" value="Genomic_DNA"/>
</dbReference>
<dbReference type="InterPro" id="IPR029058">
    <property type="entry name" value="AB_hydrolase_fold"/>
</dbReference>
<keyword evidence="1" id="KW-0378">Hydrolase</keyword>